<organism evidence="2 3">
    <name type="scientific">Permianibacter aggregans</name>
    <dbReference type="NCBI Taxonomy" id="1510150"/>
    <lineage>
        <taxon>Bacteria</taxon>
        <taxon>Pseudomonadati</taxon>
        <taxon>Pseudomonadota</taxon>
        <taxon>Gammaproteobacteria</taxon>
        <taxon>Pseudomonadales</taxon>
        <taxon>Pseudomonadaceae</taxon>
        <taxon>Permianibacter</taxon>
    </lineage>
</organism>
<dbReference type="PANTHER" id="PTHR33221">
    <property type="entry name" value="WINGED HELIX-TURN-HELIX TRANSCRIPTIONAL REGULATOR, RRF2 FAMILY"/>
    <property type="match status" value="1"/>
</dbReference>
<dbReference type="EMBL" id="SNYM01000021">
    <property type="protein sequence ID" value="TDQ45073.1"/>
    <property type="molecule type" value="Genomic_DNA"/>
</dbReference>
<dbReference type="Gene3D" id="1.10.10.10">
    <property type="entry name" value="Winged helix-like DNA-binding domain superfamily/Winged helix DNA-binding domain"/>
    <property type="match status" value="1"/>
</dbReference>
<dbReference type="NCBIfam" id="TIGR00738">
    <property type="entry name" value="rrf2_super"/>
    <property type="match status" value="1"/>
</dbReference>
<dbReference type="Proteomes" id="UP000295375">
    <property type="component" value="Unassembled WGS sequence"/>
</dbReference>
<evidence type="ECO:0000313" key="3">
    <source>
        <dbReference type="Proteomes" id="UP000295375"/>
    </source>
</evidence>
<keyword evidence="1" id="KW-0238">DNA-binding</keyword>
<dbReference type="GO" id="GO:0005829">
    <property type="term" value="C:cytosol"/>
    <property type="evidence" value="ECO:0007669"/>
    <property type="project" value="TreeGrafter"/>
</dbReference>
<keyword evidence="3" id="KW-1185">Reference proteome</keyword>
<name>A0A4R6UIF3_9GAMM</name>
<accession>A0A4R6UIF3</accession>
<proteinExistence type="predicted"/>
<dbReference type="AlphaFoldDB" id="A0A4R6UIF3"/>
<gene>
    <name evidence="2" type="ORF">EV696_12133</name>
</gene>
<evidence type="ECO:0000313" key="2">
    <source>
        <dbReference type="EMBL" id="TDQ45073.1"/>
    </source>
</evidence>
<dbReference type="RefSeq" id="WP_133592859.1">
    <property type="nucleotide sequence ID" value="NZ_CP037953.1"/>
</dbReference>
<dbReference type="Pfam" id="PF02082">
    <property type="entry name" value="Rrf2"/>
    <property type="match status" value="1"/>
</dbReference>
<protein>
    <submittedName>
        <fullName evidence="2">BadM/Rrf2 family transcriptional regulator</fullName>
    </submittedName>
</protein>
<dbReference type="InterPro" id="IPR036388">
    <property type="entry name" value="WH-like_DNA-bd_sf"/>
</dbReference>
<dbReference type="InterPro" id="IPR036390">
    <property type="entry name" value="WH_DNA-bd_sf"/>
</dbReference>
<dbReference type="OrthoDB" id="9795923at2"/>
<dbReference type="SUPFAM" id="SSF46785">
    <property type="entry name" value="Winged helix' DNA-binding domain"/>
    <property type="match status" value="1"/>
</dbReference>
<evidence type="ECO:0000256" key="1">
    <source>
        <dbReference type="ARBA" id="ARBA00023125"/>
    </source>
</evidence>
<comment type="caution">
    <text evidence="2">The sequence shown here is derived from an EMBL/GenBank/DDBJ whole genome shotgun (WGS) entry which is preliminary data.</text>
</comment>
<dbReference type="PROSITE" id="PS51197">
    <property type="entry name" value="HTH_RRF2_2"/>
    <property type="match status" value="1"/>
</dbReference>
<reference evidence="2 3" key="1">
    <citation type="submission" date="2019-03" db="EMBL/GenBank/DDBJ databases">
        <title>Genomic Encyclopedia of Type Strains, Phase IV (KMG-IV): sequencing the most valuable type-strain genomes for metagenomic binning, comparative biology and taxonomic classification.</title>
        <authorList>
            <person name="Goeker M."/>
        </authorList>
    </citation>
    <scope>NUCLEOTIDE SEQUENCE [LARGE SCALE GENOMIC DNA]</scope>
    <source>
        <strain evidence="2 3">DSM 103792</strain>
    </source>
</reference>
<dbReference type="PANTHER" id="PTHR33221:SF4">
    <property type="entry name" value="HTH-TYPE TRANSCRIPTIONAL REPRESSOR NSRR"/>
    <property type="match status" value="1"/>
</dbReference>
<dbReference type="InterPro" id="IPR000944">
    <property type="entry name" value="Tscrpt_reg_Rrf2"/>
</dbReference>
<dbReference type="GO" id="GO:0003677">
    <property type="term" value="F:DNA binding"/>
    <property type="evidence" value="ECO:0007669"/>
    <property type="project" value="UniProtKB-KW"/>
</dbReference>
<sequence>MRLTVYTDYSLRLLMYIAMHQGKLCTIEEVSKAYNISKNHLMKVAHELGLKGFIEAVRGRGGGLRLAKPASEIRVGDVVRMTEPDFTLVECFDHQKNRCVITPACRLISVIAEAERAFLLSLNRYTIAEMVVEPEKLKRLLIPTLEV</sequence>
<dbReference type="GO" id="GO:0003700">
    <property type="term" value="F:DNA-binding transcription factor activity"/>
    <property type="evidence" value="ECO:0007669"/>
    <property type="project" value="TreeGrafter"/>
</dbReference>